<dbReference type="PROSITE" id="PS50928">
    <property type="entry name" value="ABC_TM1"/>
    <property type="match status" value="1"/>
</dbReference>
<dbReference type="PANTHER" id="PTHR43163">
    <property type="entry name" value="DIPEPTIDE TRANSPORT SYSTEM PERMEASE PROTEIN DPPB-RELATED"/>
    <property type="match status" value="1"/>
</dbReference>
<evidence type="ECO:0000256" key="3">
    <source>
        <dbReference type="ARBA" id="ARBA00022475"/>
    </source>
</evidence>
<keyword evidence="5 7" id="KW-1133">Transmembrane helix</keyword>
<dbReference type="GO" id="GO:0055085">
    <property type="term" value="P:transmembrane transport"/>
    <property type="evidence" value="ECO:0007669"/>
    <property type="project" value="InterPro"/>
</dbReference>
<feature type="transmembrane region" description="Helical" evidence="7">
    <location>
        <begin position="101"/>
        <end position="122"/>
    </location>
</feature>
<dbReference type="PANTHER" id="PTHR43163:SF6">
    <property type="entry name" value="DIPEPTIDE TRANSPORT SYSTEM PERMEASE PROTEIN DPPB-RELATED"/>
    <property type="match status" value="1"/>
</dbReference>
<feature type="domain" description="ABC transmembrane type-1" evidence="8">
    <location>
        <begin position="95"/>
        <end position="319"/>
    </location>
</feature>
<comment type="caution">
    <text evidence="9">The sequence shown here is derived from an EMBL/GenBank/DDBJ whole genome shotgun (WGS) entry which is preliminary data.</text>
</comment>
<dbReference type="InterPro" id="IPR000515">
    <property type="entry name" value="MetI-like"/>
</dbReference>
<sequence length="339" mass="35724">MWRFLGRRVLFMIVSVWGLATAVFLMIKVIPGDEAAVAAGESATAEMVEATRVRLGLDQPLAVQYVAFLSRLVRGDLGTSITSHQPVAESLEKVLPYTLELVGAAILFTVVVAVPAALVMAANHGKSADMIGRVATVIVAGMPIFWVGFVVQYLVAQSRVLPISGVISIQYTVPRQTGFILIDSLLAGDTAAFGDALAHLVLPAIVLAVTGTAVIIRTLRASLLGELHEDYVALARAKGASPSYILVRHALRNSSVATISTLGLQVGYLLAGSVIVESVFARPGIGSYLASAVTQKDTFAVLGSVIFIGTVVIIMSFLVDCAQLAIDPRVRASTIGAER</sequence>
<dbReference type="EMBL" id="JAGTTN010000004">
    <property type="protein sequence ID" value="MCC2033128.1"/>
    <property type="molecule type" value="Genomic_DNA"/>
</dbReference>
<dbReference type="AlphaFoldDB" id="A0A9X1LWW4"/>
<dbReference type="Proteomes" id="UP001139354">
    <property type="component" value="Unassembled WGS sequence"/>
</dbReference>
<accession>A0A9X1LWW4</accession>
<evidence type="ECO:0000313" key="9">
    <source>
        <dbReference type="EMBL" id="MCC2033128.1"/>
    </source>
</evidence>
<feature type="transmembrane region" description="Helical" evidence="7">
    <location>
        <begin position="9"/>
        <end position="27"/>
    </location>
</feature>
<dbReference type="InterPro" id="IPR035906">
    <property type="entry name" value="MetI-like_sf"/>
</dbReference>
<keyword evidence="6 7" id="KW-0472">Membrane</keyword>
<keyword evidence="10" id="KW-1185">Reference proteome</keyword>
<dbReference type="InterPro" id="IPR045621">
    <property type="entry name" value="BPD_transp_1_N"/>
</dbReference>
<dbReference type="SUPFAM" id="SSF161098">
    <property type="entry name" value="MetI-like"/>
    <property type="match status" value="1"/>
</dbReference>
<keyword evidence="3" id="KW-1003">Cell membrane</keyword>
<dbReference type="Pfam" id="PF00528">
    <property type="entry name" value="BPD_transp_1"/>
    <property type="match status" value="1"/>
</dbReference>
<dbReference type="Gene3D" id="1.10.3720.10">
    <property type="entry name" value="MetI-like"/>
    <property type="match status" value="1"/>
</dbReference>
<evidence type="ECO:0000256" key="6">
    <source>
        <dbReference type="ARBA" id="ARBA00023136"/>
    </source>
</evidence>
<feature type="transmembrane region" description="Helical" evidence="7">
    <location>
        <begin position="196"/>
        <end position="216"/>
    </location>
</feature>
<comment type="subcellular location">
    <subcellularLocation>
        <location evidence="1 7">Cell membrane</location>
        <topology evidence="1 7">Multi-pass membrane protein</topology>
    </subcellularLocation>
</comment>
<evidence type="ECO:0000256" key="7">
    <source>
        <dbReference type="RuleBase" id="RU363032"/>
    </source>
</evidence>
<proteinExistence type="inferred from homology"/>
<comment type="similarity">
    <text evidence="7">Belongs to the binding-protein-dependent transport system permease family.</text>
</comment>
<evidence type="ECO:0000256" key="5">
    <source>
        <dbReference type="ARBA" id="ARBA00022989"/>
    </source>
</evidence>
<evidence type="ECO:0000313" key="10">
    <source>
        <dbReference type="Proteomes" id="UP001139354"/>
    </source>
</evidence>
<organism evidence="9 10">
    <name type="scientific">Microbacterium allomyrinae</name>
    <dbReference type="NCBI Taxonomy" id="2830666"/>
    <lineage>
        <taxon>Bacteria</taxon>
        <taxon>Bacillati</taxon>
        <taxon>Actinomycetota</taxon>
        <taxon>Actinomycetes</taxon>
        <taxon>Micrococcales</taxon>
        <taxon>Microbacteriaceae</taxon>
        <taxon>Microbacterium</taxon>
    </lineage>
</organism>
<dbReference type="RefSeq" id="WP_229385095.1">
    <property type="nucleotide sequence ID" value="NZ_JAGTTN010000004.1"/>
</dbReference>
<keyword evidence="2 7" id="KW-0813">Transport</keyword>
<gene>
    <name evidence="9" type="ORF">KEC57_13155</name>
</gene>
<name>A0A9X1LWW4_9MICO</name>
<dbReference type="Pfam" id="PF19300">
    <property type="entry name" value="BPD_transp_1_N"/>
    <property type="match status" value="1"/>
</dbReference>
<evidence type="ECO:0000256" key="4">
    <source>
        <dbReference type="ARBA" id="ARBA00022692"/>
    </source>
</evidence>
<dbReference type="CDD" id="cd06261">
    <property type="entry name" value="TM_PBP2"/>
    <property type="match status" value="1"/>
</dbReference>
<feature type="transmembrane region" description="Helical" evidence="7">
    <location>
        <begin position="256"/>
        <end position="279"/>
    </location>
</feature>
<evidence type="ECO:0000256" key="1">
    <source>
        <dbReference type="ARBA" id="ARBA00004651"/>
    </source>
</evidence>
<feature type="transmembrane region" description="Helical" evidence="7">
    <location>
        <begin position="299"/>
        <end position="319"/>
    </location>
</feature>
<protein>
    <submittedName>
        <fullName evidence="9">ABC transporter permease</fullName>
    </submittedName>
</protein>
<dbReference type="GO" id="GO:0005886">
    <property type="term" value="C:plasma membrane"/>
    <property type="evidence" value="ECO:0007669"/>
    <property type="project" value="UniProtKB-SubCell"/>
</dbReference>
<keyword evidence="4 7" id="KW-0812">Transmembrane</keyword>
<evidence type="ECO:0000259" key="8">
    <source>
        <dbReference type="PROSITE" id="PS50928"/>
    </source>
</evidence>
<evidence type="ECO:0000256" key="2">
    <source>
        <dbReference type="ARBA" id="ARBA00022448"/>
    </source>
</evidence>
<reference evidence="9" key="1">
    <citation type="submission" date="2021-04" db="EMBL/GenBank/DDBJ databases">
        <title>Microbacterium tenobrionis sp. nov. and Microbacterium allomyrinae sp. nov., isolated from larvae of Tenobrio molitor and Allomyrina dichotoma, respectively.</title>
        <authorList>
            <person name="Lee S.D."/>
        </authorList>
    </citation>
    <scope>NUCLEOTIDE SEQUENCE</scope>
    <source>
        <strain evidence="9">BWT-G7</strain>
    </source>
</reference>
<feature type="transmembrane region" description="Helical" evidence="7">
    <location>
        <begin position="134"/>
        <end position="155"/>
    </location>
</feature>